<protein>
    <submittedName>
        <fullName evidence="9">Protein O-linked-mannose beta-1,4-N-acetylglucosaminyltransferase 2</fullName>
    </submittedName>
</protein>
<name>A0A9Q1CDQ1_HOLLE</name>
<keyword evidence="3" id="KW-0808">Transferase</keyword>
<proteinExistence type="predicted"/>
<dbReference type="InterPro" id="IPR007657">
    <property type="entry name" value="Glycosyltransferase_61"/>
</dbReference>
<dbReference type="Proteomes" id="UP001152320">
    <property type="component" value="Chromosome 4"/>
</dbReference>
<evidence type="ECO:0000256" key="5">
    <source>
        <dbReference type="ARBA" id="ARBA00022989"/>
    </source>
</evidence>
<evidence type="ECO:0000313" key="10">
    <source>
        <dbReference type="Proteomes" id="UP001152320"/>
    </source>
</evidence>
<keyword evidence="4" id="KW-0812">Transmembrane</keyword>
<evidence type="ECO:0000256" key="6">
    <source>
        <dbReference type="ARBA" id="ARBA00023136"/>
    </source>
</evidence>
<dbReference type="EMBL" id="JAIZAY010000004">
    <property type="protein sequence ID" value="KAJ8043623.1"/>
    <property type="molecule type" value="Genomic_DNA"/>
</dbReference>
<evidence type="ECO:0000313" key="9">
    <source>
        <dbReference type="EMBL" id="KAJ8043623.1"/>
    </source>
</evidence>
<evidence type="ECO:0000259" key="8">
    <source>
        <dbReference type="Pfam" id="PF04577"/>
    </source>
</evidence>
<keyword evidence="10" id="KW-1185">Reference proteome</keyword>
<gene>
    <name evidence="9" type="ORF">HOLleu_10801</name>
</gene>
<keyword evidence="7" id="KW-0325">Glycoprotein</keyword>
<dbReference type="GO" id="GO:0016020">
    <property type="term" value="C:membrane"/>
    <property type="evidence" value="ECO:0007669"/>
    <property type="project" value="UniProtKB-SubCell"/>
</dbReference>
<comment type="caution">
    <text evidence="9">The sequence shown here is derived from an EMBL/GenBank/DDBJ whole genome shotgun (WGS) entry which is preliminary data.</text>
</comment>
<accession>A0A9Q1CDQ1</accession>
<keyword evidence="5" id="KW-1133">Transmembrane helix</keyword>
<dbReference type="InterPro" id="IPR049625">
    <property type="entry name" value="Glyco_transf_61_cat"/>
</dbReference>
<sequence length="422" mass="48570">MKNVSGVLFEGTSFNCTGNTPQNKTCHFRNLCYSYSANVFVYIHSPNSEELSIEVNGREALSLLPLTTASGVNVYLRYINVTRNQLHLYEDNFIFRPGKYIIYSRFVANHVMFLFHNELIPLYFTLLRHFDESQFSSIKLFIKDEDDIKDFAVLYKKFSPHPPLLRYELGLELSETVTCFQEATIGLVRESIWYQYGLKEPGRPLKDPSVTAGHIRQFTTFLKQKLEIEPYCSNASAYGILLSRKKNRLLLNEKELQAAISDEFQIKMIELSLEHCSISFIIEKISCAKLVVGVHGALLVVTMFLPPTSMVMEIFPYAVNPNHRTAYRTLTQLPGMDIMYGCWRNMDKTKTVTQPFVHPVHGGISHLPPEEQERINNITEVPHNKFGSDPEWRFHLFQDTIVDIPAVIDTMKDLGFEYLLKS</sequence>
<evidence type="ECO:0000256" key="7">
    <source>
        <dbReference type="ARBA" id="ARBA00023180"/>
    </source>
</evidence>
<organism evidence="9 10">
    <name type="scientific">Holothuria leucospilota</name>
    <name type="common">Black long sea cucumber</name>
    <name type="synonym">Mertensiothuria leucospilota</name>
    <dbReference type="NCBI Taxonomy" id="206669"/>
    <lineage>
        <taxon>Eukaryota</taxon>
        <taxon>Metazoa</taxon>
        <taxon>Echinodermata</taxon>
        <taxon>Eleutherozoa</taxon>
        <taxon>Echinozoa</taxon>
        <taxon>Holothuroidea</taxon>
        <taxon>Aspidochirotacea</taxon>
        <taxon>Aspidochirotida</taxon>
        <taxon>Holothuriidae</taxon>
        <taxon>Holothuria</taxon>
    </lineage>
</organism>
<evidence type="ECO:0000256" key="1">
    <source>
        <dbReference type="ARBA" id="ARBA00004167"/>
    </source>
</evidence>
<keyword evidence="6" id="KW-0472">Membrane</keyword>
<dbReference type="GO" id="GO:0035269">
    <property type="term" value="P:protein O-linked glycosylation via mannose"/>
    <property type="evidence" value="ECO:0007669"/>
    <property type="project" value="TreeGrafter"/>
</dbReference>
<dbReference type="AlphaFoldDB" id="A0A9Q1CDQ1"/>
<dbReference type="Pfam" id="PF04577">
    <property type="entry name" value="Glyco_transf_61"/>
    <property type="match status" value="1"/>
</dbReference>
<dbReference type="PANTHER" id="PTHR20961">
    <property type="entry name" value="GLYCOSYLTRANSFERASE"/>
    <property type="match status" value="1"/>
</dbReference>
<dbReference type="OrthoDB" id="529273at2759"/>
<dbReference type="GO" id="GO:0097363">
    <property type="term" value="F:protein O-acetylglucosaminyltransferase activity"/>
    <property type="evidence" value="ECO:0007669"/>
    <property type="project" value="TreeGrafter"/>
</dbReference>
<comment type="subcellular location">
    <subcellularLocation>
        <location evidence="1">Membrane</location>
        <topology evidence="1">Single-pass membrane protein</topology>
    </subcellularLocation>
</comment>
<dbReference type="GO" id="GO:0005783">
    <property type="term" value="C:endoplasmic reticulum"/>
    <property type="evidence" value="ECO:0007669"/>
    <property type="project" value="TreeGrafter"/>
</dbReference>
<feature type="domain" description="Glycosyltransferase 61 catalytic" evidence="8">
    <location>
        <begin position="207"/>
        <end position="311"/>
    </location>
</feature>
<evidence type="ECO:0000256" key="2">
    <source>
        <dbReference type="ARBA" id="ARBA00022676"/>
    </source>
</evidence>
<keyword evidence="2" id="KW-0328">Glycosyltransferase</keyword>
<evidence type="ECO:0000256" key="4">
    <source>
        <dbReference type="ARBA" id="ARBA00022692"/>
    </source>
</evidence>
<dbReference type="PANTHER" id="PTHR20961:SF38">
    <property type="entry name" value="PROTEIN O-LINKED-MANNOSE BETA-1,4-N-ACETYLGLUCOSAMINYLTRANSFERASE 2"/>
    <property type="match status" value="1"/>
</dbReference>
<evidence type="ECO:0000256" key="3">
    <source>
        <dbReference type="ARBA" id="ARBA00022679"/>
    </source>
</evidence>
<reference evidence="9" key="1">
    <citation type="submission" date="2021-10" db="EMBL/GenBank/DDBJ databases">
        <title>Tropical sea cucumber genome reveals ecological adaptation and Cuvierian tubules defense mechanism.</title>
        <authorList>
            <person name="Chen T."/>
        </authorList>
    </citation>
    <scope>NUCLEOTIDE SEQUENCE</scope>
    <source>
        <strain evidence="9">Nanhai2018</strain>
        <tissue evidence="9">Muscle</tissue>
    </source>
</reference>